<keyword evidence="2" id="KW-1185">Reference proteome</keyword>
<name>A0ACB8UFC9_9APHY</name>
<evidence type="ECO:0000313" key="1">
    <source>
        <dbReference type="EMBL" id="KAI0092380.1"/>
    </source>
</evidence>
<sequence>MSTFPRQTAQLGEDVQVALDDNCDTDCGPRGLCVESCNFPERSQRHRAHTRHRYTDQVPPHWTTLKLGMTKGKHVTVALNRLSYETCTNSLLKDQLTRATRWFCRECEHGYYTSPRESSSVDATPACLSLRLASDTSTATDSKQTILPACINVYIHVQRIKEAYTQVVSMIDNLLRRKVEEASVVGYDVKEGCVYEACLNACTGGKVAYFELGEDVGVGSGGPADYLEVCRDEMRKEIEEESRLMEGGCDVKNIASNIHFGNEGVFGWVIEGQ</sequence>
<reference evidence="1" key="1">
    <citation type="journal article" date="2021" name="Environ. Microbiol.">
        <title>Gene family expansions and transcriptome signatures uncover fungal adaptations to wood decay.</title>
        <authorList>
            <person name="Hage H."/>
            <person name="Miyauchi S."/>
            <person name="Viragh M."/>
            <person name="Drula E."/>
            <person name="Min B."/>
            <person name="Chaduli D."/>
            <person name="Navarro D."/>
            <person name="Favel A."/>
            <person name="Norest M."/>
            <person name="Lesage-Meessen L."/>
            <person name="Balint B."/>
            <person name="Merenyi Z."/>
            <person name="de Eugenio L."/>
            <person name="Morin E."/>
            <person name="Martinez A.T."/>
            <person name="Baldrian P."/>
            <person name="Stursova M."/>
            <person name="Martinez M.J."/>
            <person name="Novotny C."/>
            <person name="Magnuson J.K."/>
            <person name="Spatafora J.W."/>
            <person name="Maurice S."/>
            <person name="Pangilinan J."/>
            <person name="Andreopoulos W."/>
            <person name="LaButti K."/>
            <person name="Hundley H."/>
            <person name="Na H."/>
            <person name="Kuo A."/>
            <person name="Barry K."/>
            <person name="Lipzen A."/>
            <person name="Henrissat B."/>
            <person name="Riley R."/>
            <person name="Ahrendt S."/>
            <person name="Nagy L.G."/>
            <person name="Grigoriev I.V."/>
            <person name="Martin F."/>
            <person name="Rosso M.N."/>
        </authorList>
    </citation>
    <scope>NUCLEOTIDE SEQUENCE</scope>
    <source>
        <strain evidence="1">CBS 384.51</strain>
    </source>
</reference>
<organism evidence="1 2">
    <name type="scientific">Irpex rosettiformis</name>
    <dbReference type="NCBI Taxonomy" id="378272"/>
    <lineage>
        <taxon>Eukaryota</taxon>
        <taxon>Fungi</taxon>
        <taxon>Dikarya</taxon>
        <taxon>Basidiomycota</taxon>
        <taxon>Agaricomycotina</taxon>
        <taxon>Agaricomycetes</taxon>
        <taxon>Polyporales</taxon>
        <taxon>Irpicaceae</taxon>
        <taxon>Irpex</taxon>
    </lineage>
</organism>
<accession>A0ACB8UFC9</accession>
<comment type="caution">
    <text evidence="1">The sequence shown here is derived from an EMBL/GenBank/DDBJ whole genome shotgun (WGS) entry which is preliminary data.</text>
</comment>
<dbReference type="Proteomes" id="UP001055072">
    <property type="component" value="Unassembled WGS sequence"/>
</dbReference>
<dbReference type="EMBL" id="MU274904">
    <property type="protein sequence ID" value="KAI0092380.1"/>
    <property type="molecule type" value="Genomic_DNA"/>
</dbReference>
<protein>
    <submittedName>
        <fullName evidence="1">Uncharacterized protein</fullName>
    </submittedName>
</protein>
<gene>
    <name evidence="1" type="ORF">BDY19DRAFT_904059</name>
</gene>
<proteinExistence type="predicted"/>
<evidence type="ECO:0000313" key="2">
    <source>
        <dbReference type="Proteomes" id="UP001055072"/>
    </source>
</evidence>